<dbReference type="Proteomes" id="UP000187209">
    <property type="component" value="Unassembled WGS sequence"/>
</dbReference>
<dbReference type="AlphaFoldDB" id="A0A1R2D127"/>
<proteinExistence type="predicted"/>
<feature type="compositionally biased region" description="Basic and acidic residues" evidence="2">
    <location>
        <begin position="446"/>
        <end position="461"/>
    </location>
</feature>
<keyword evidence="1" id="KW-0175">Coiled coil</keyword>
<name>A0A1R2D127_9CILI</name>
<gene>
    <name evidence="3" type="ORF">SteCoe_1806</name>
</gene>
<organism evidence="3 4">
    <name type="scientific">Stentor coeruleus</name>
    <dbReference type="NCBI Taxonomy" id="5963"/>
    <lineage>
        <taxon>Eukaryota</taxon>
        <taxon>Sar</taxon>
        <taxon>Alveolata</taxon>
        <taxon>Ciliophora</taxon>
        <taxon>Postciliodesmatophora</taxon>
        <taxon>Heterotrichea</taxon>
        <taxon>Heterotrichida</taxon>
        <taxon>Stentoridae</taxon>
        <taxon>Stentor</taxon>
    </lineage>
</organism>
<reference evidence="3 4" key="1">
    <citation type="submission" date="2016-11" db="EMBL/GenBank/DDBJ databases">
        <title>The macronuclear genome of Stentor coeruleus: a giant cell with tiny introns.</title>
        <authorList>
            <person name="Slabodnick M."/>
            <person name="Ruby J.G."/>
            <person name="Reiff S.B."/>
            <person name="Swart E.C."/>
            <person name="Gosai S."/>
            <person name="Prabakaran S."/>
            <person name="Witkowska E."/>
            <person name="Larue G.E."/>
            <person name="Fisher S."/>
            <person name="Freeman R.M."/>
            <person name="Gunawardena J."/>
            <person name="Chu W."/>
            <person name="Stover N.A."/>
            <person name="Gregory B.D."/>
            <person name="Nowacki M."/>
            <person name="Derisi J."/>
            <person name="Roy S.W."/>
            <person name="Marshall W.F."/>
            <person name="Sood P."/>
        </authorList>
    </citation>
    <scope>NUCLEOTIDE SEQUENCE [LARGE SCALE GENOMIC DNA]</scope>
    <source>
        <strain evidence="3">WM001</strain>
    </source>
</reference>
<dbReference type="OrthoDB" id="422950at2759"/>
<evidence type="ECO:0000256" key="1">
    <source>
        <dbReference type="SAM" id="Coils"/>
    </source>
</evidence>
<feature type="region of interest" description="Disordered" evidence="2">
    <location>
        <begin position="442"/>
        <end position="469"/>
    </location>
</feature>
<sequence>MDLTKSTTTLIQSRLLRSQYESTNDKDNFCTNNLEEMSEVSLQLGMIRKKHDILKQENEYKRQNLNKIIKEIEEIGQLTTIHSGDQSSVEYNYNIILANFQSNKIKLEEETANSKTYKQMYDRMNEDKISLDLKSNELHKQLSILKKILSTERQKCKKNFESIHSSRTNLKNIKSMIDFDNKQKLDRISSLEKSALSRKEAAQRREERIRKIAEIADIAANENTESQEIVMKQSLILHKIWHSYLRYKLDKKLKGAIDIEDAYQSIRSATGLQNINEIVTNFIGKEENQAQLRNSIEEANKNLDELKKRNEKSKSILKELMLIENNSSAIEFLRKVRIVDDEINNEKKQTEKLKGELAKAHEFMDEIAVWSKKTQKVMNLEEGDEVKKVFLELKEIIQKDLMTVGEKRERIMGDWMDLDKKSTDQLVKSIYQEKYGMYSNRFRASSQEDSHHSSFEEEDKKKKLIKGKK</sequence>
<evidence type="ECO:0000256" key="2">
    <source>
        <dbReference type="SAM" id="MobiDB-lite"/>
    </source>
</evidence>
<evidence type="ECO:0000313" key="4">
    <source>
        <dbReference type="Proteomes" id="UP000187209"/>
    </source>
</evidence>
<keyword evidence="4" id="KW-1185">Reference proteome</keyword>
<protein>
    <submittedName>
        <fullName evidence="3">Uncharacterized protein</fullName>
    </submittedName>
</protein>
<accession>A0A1R2D127</accession>
<dbReference type="EMBL" id="MPUH01000019">
    <property type="protein sequence ID" value="OMJ94946.1"/>
    <property type="molecule type" value="Genomic_DNA"/>
</dbReference>
<feature type="coiled-coil region" evidence="1">
    <location>
        <begin position="289"/>
        <end position="323"/>
    </location>
</feature>
<evidence type="ECO:0000313" key="3">
    <source>
        <dbReference type="EMBL" id="OMJ94946.1"/>
    </source>
</evidence>
<comment type="caution">
    <text evidence="3">The sequence shown here is derived from an EMBL/GenBank/DDBJ whole genome shotgun (WGS) entry which is preliminary data.</text>
</comment>